<dbReference type="Proteomes" id="UP000467841">
    <property type="component" value="Unassembled WGS sequence"/>
</dbReference>
<dbReference type="InterPro" id="IPR045344">
    <property type="entry name" value="C-JID"/>
</dbReference>
<dbReference type="SUPFAM" id="SSF52200">
    <property type="entry name" value="Toll/Interleukin receptor TIR domain"/>
    <property type="match status" value="1"/>
</dbReference>
<evidence type="ECO:0000256" key="4">
    <source>
        <dbReference type="ARBA" id="ARBA00022801"/>
    </source>
</evidence>
<dbReference type="PANTHER" id="PTHR11017">
    <property type="entry name" value="LEUCINE-RICH REPEAT-CONTAINING PROTEIN"/>
    <property type="match status" value="1"/>
</dbReference>
<dbReference type="EMBL" id="CACVBM020001273">
    <property type="protein sequence ID" value="CAA7042621.1"/>
    <property type="molecule type" value="Genomic_DNA"/>
</dbReference>
<dbReference type="GO" id="GO:0061809">
    <property type="term" value="F:NAD+ nucleosidase activity, cyclic ADP-ribose generating"/>
    <property type="evidence" value="ECO:0007669"/>
    <property type="project" value="UniProtKB-EC"/>
</dbReference>
<dbReference type="FunFam" id="3.80.10.10:FF:000386">
    <property type="entry name" value="Disease resistance protein RPS4"/>
    <property type="match status" value="1"/>
</dbReference>
<keyword evidence="3" id="KW-0677">Repeat</keyword>
<dbReference type="Pfam" id="PF20160">
    <property type="entry name" value="C-JID"/>
    <property type="match status" value="1"/>
</dbReference>
<accession>A0A6D2K1W3</accession>
<dbReference type="FunFam" id="3.40.50.10140:FF:000007">
    <property type="entry name" value="Disease resistance protein (TIR-NBS-LRR class)"/>
    <property type="match status" value="1"/>
</dbReference>
<keyword evidence="2" id="KW-0433">Leucine-rich repeat</keyword>
<dbReference type="SUPFAM" id="SSF52540">
    <property type="entry name" value="P-loop containing nucleoside triphosphate hydrolases"/>
    <property type="match status" value="1"/>
</dbReference>
<evidence type="ECO:0000313" key="10">
    <source>
        <dbReference type="Proteomes" id="UP000467841"/>
    </source>
</evidence>
<evidence type="ECO:0000256" key="3">
    <source>
        <dbReference type="ARBA" id="ARBA00022737"/>
    </source>
</evidence>
<sequence length="1182" mass="134770">MFMASSSSSSTRTCTYDVFPSFSGKDVRKSFLSHFLENLHRKSIDTFIDNDIYRSRPIGPELLSAIRGSTISVVVFSENYASSTWCLDELLEIHKCYKEFHQMVIPIFYQVDTSDVRNQTGEFGKIFEETCKGKSEDVKQQWIQALVQVASIAGYDSQNWSNEAIMIEDIAKHILDKLITQSDCFGEFVGIEAHIDAMSSILCMESEEVRMVGVLGASGIGKTTIARALYNKLSSQFPYHAFLAFERNNRDNYGMKLSWEEQLLSKVLDQKDLKISQLGMVKYWLKRKKVLIVLDDVDDIELLKTLVGRPGWFGPGSRIIVTTKDRQLLNCHKIDNVYVVKFPSRDVALQMLCRSAFGLDSPPDGFAELAVEVAELAGNLPLDLNIIGSSLGGMDKKEWMEMMPRLRDSLDGKIEKTLRVSYDALDGKDQELFLYIACLLNGRDVNYIRDVIGDSANMGLKMLADKSLIRISSVFQIVEMHSLLQNLGKMISRGESFCNPGKRRFLVGAEDICDVFTDDIGTETVLGISFNTSEIKEPLLIDGKSFQGMRNLRYLEFYDGSWGSGESILEFPQGLAYLSRKLRILYWHNCPLRCMPSNFKAEYLVELTMRYSKLERLWQGTQRLKSLKKMILFNSKNLKEIPDLSYATNLEEMDLFSCESLVILPSSIRNLGKLTALDMGRCSKLEALPTNVNLESLEQLNLQECFRLRNFPQISRNISKLYLGRVTIEEESSFWVENMSRLTDLVWDSCPLRCMPAYFRPEYLVYLSMRDSKLEKLWEGAQSLGSLKELSLSGSENLSEFPNLSKVTNLEKLYLDGCTSLVTVPSSIQSLNKLEELSMEKCLRLKALPTNVNLKSLKFLYLSECSRLRCFPRISRSIESLYLDHTAVEEVPSWIEDLSELTTLMMRGCWIRNISQDIFRLKCLKVVNLSDALVAEFCDAGVLARTSRTVRYLVVRFAYYSLLHRIFSLVYRLLEQSLLICDAVKKIRGISDFFSNPEARLNFDNCLSLYGSAQTVILQSDYEYAVLPGGEVPKFLTHRARGSSLSIPFPESSLSEESVGFKACVVLEPPNNPRFRLSCVGVYCYFRGSRYDVHSLHFDREPTQMEHLLMFHFSFPTQELIDCASELDLDDIVFFFYYHMYDSLNRYNSVSSTETGTYSVQRIKGCGVAFCSKSRRFCTVAI</sequence>
<proteinExistence type="predicted"/>
<dbReference type="InterPro" id="IPR058192">
    <property type="entry name" value="WHD_ROQ1-like"/>
</dbReference>
<comment type="catalytic activity">
    <reaction evidence="7">
        <text>NAD(+) + H2O = ADP-D-ribose + nicotinamide + H(+)</text>
        <dbReference type="Rhea" id="RHEA:16301"/>
        <dbReference type="ChEBI" id="CHEBI:15377"/>
        <dbReference type="ChEBI" id="CHEBI:15378"/>
        <dbReference type="ChEBI" id="CHEBI:17154"/>
        <dbReference type="ChEBI" id="CHEBI:57540"/>
        <dbReference type="ChEBI" id="CHEBI:57967"/>
        <dbReference type="EC" id="3.2.2.6"/>
    </reaction>
    <physiologicalReaction direction="left-to-right" evidence="7">
        <dbReference type="Rhea" id="RHEA:16302"/>
    </physiologicalReaction>
</comment>
<protein>
    <recommendedName>
        <fullName evidence="1">ADP-ribosyl cyclase/cyclic ADP-ribose hydrolase</fullName>
        <ecNumber evidence="1">3.2.2.6</ecNumber>
    </recommendedName>
</protein>
<dbReference type="SUPFAM" id="SSF52058">
    <property type="entry name" value="L domain-like"/>
    <property type="match status" value="2"/>
</dbReference>
<feature type="domain" description="TIR" evidence="8">
    <location>
        <begin position="14"/>
        <end position="178"/>
    </location>
</feature>
<dbReference type="PRINTS" id="PR00364">
    <property type="entry name" value="DISEASERSIST"/>
</dbReference>
<evidence type="ECO:0000256" key="5">
    <source>
        <dbReference type="ARBA" id="ARBA00022821"/>
    </source>
</evidence>
<dbReference type="InterPro" id="IPR035897">
    <property type="entry name" value="Toll_tir_struct_dom_sf"/>
</dbReference>
<name>A0A6D2K1W3_9BRAS</name>
<keyword evidence="10" id="KW-1185">Reference proteome</keyword>
<dbReference type="Pfam" id="PF23282">
    <property type="entry name" value="WHD_ROQ1"/>
    <property type="match status" value="1"/>
</dbReference>
<dbReference type="InterPro" id="IPR027417">
    <property type="entry name" value="P-loop_NTPase"/>
</dbReference>
<keyword evidence="4" id="KW-0378">Hydrolase</keyword>
<evidence type="ECO:0000256" key="1">
    <source>
        <dbReference type="ARBA" id="ARBA00011982"/>
    </source>
</evidence>
<dbReference type="PANTHER" id="PTHR11017:SF274">
    <property type="entry name" value="ADP-RIBOSYL CYCLASE_CYCLIC ADP-RIBOSE HYDROLASE-RELATED"/>
    <property type="match status" value="1"/>
</dbReference>
<dbReference type="FunFam" id="1.10.8.430:FF:000002">
    <property type="entry name" value="Disease resistance protein (TIR-NBS-LRR class)"/>
    <property type="match status" value="1"/>
</dbReference>
<dbReference type="GO" id="GO:0043531">
    <property type="term" value="F:ADP binding"/>
    <property type="evidence" value="ECO:0007669"/>
    <property type="project" value="InterPro"/>
</dbReference>
<dbReference type="InterPro" id="IPR036390">
    <property type="entry name" value="WH_DNA-bd_sf"/>
</dbReference>
<dbReference type="FunFam" id="3.40.50.300:FF:001002">
    <property type="entry name" value="Disease resistance protein (TIR-NBS-LRR class)"/>
    <property type="match status" value="1"/>
</dbReference>
<evidence type="ECO:0000313" key="9">
    <source>
        <dbReference type="EMBL" id="CAA7042621.1"/>
    </source>
</evidence>
<dbReference type="Gene3D" id="3.40.50.10140">
    <property type="entry name" value="Toll/interleukin-1 receptor homology (TIR) domain"/>
    <property type="match status" value="1"/>
</dbReference>
<evidence type="ECO:0000256" key="2">
    <source>
        <dbReference type="ARBA" id="ARBA00022614"/>
    </source>
</evidence>
<dbReference type="SMART" id="SM00255">
    <property type="entry name" value="TIR"/>
    <property type="match status" value="1"/>
</dbReference>
<dbReference type="GO" id="GO:0006952">
    <property type="term" value="P:defense response"/>
    <property type="evidence" value="ECO:0007669"/>
    <property type="project" value="UniProtKB-KW"/>
</dbReference>
<dbReference type="EC" id="3.2.2.6" evidence="1"/>
<keyword evidence="5" id="KW-0611">Plant defense</keyword>
<evidence type="ECO:0000259" key="8">
    <source>
        <dbReference type="PROSITE" id="PS50104"/>
    </source>
</evidence>
<dbReference type="Gene3D" id="3.40.50.300">
    <property type="entry name" value="P-loop containing nucleotide triphosphate hydrolases"/>
    <property type="match status" value="1"/>
</dbReference>
<dbReference type="AlphaFoldDB" id="A0A6D2K1W3"/>
<dbReference type="InterPro" id="IPR011713">
    <property type="entry name" value="Leu-rich_rpt_3"/>
</dbReference>
<evidence type="ECO:0000256" key="6">
    <source>
        <dbReference type="ARBA" id="ARBA00023027"/>
    </source>
</evidence>
<dbReference type="SUPFAM" id="SSF46785">
    <property type="entry name" value="Winged helix' DNA-binding domain"/>
    <property type="match status" value="1"/>
</dbReference>
<dbReference type="Pfam" id="PF07725">
    <property type="entry name" value="LRR_3"/>
    <property type="match status" value="2"/>
</dbReference>
<organism evidence="9 10">
    <name type="scientific">Microthlaspi erraticum</name>
    <dbReference type="NCBI Taxonomy" id="1685480"/>
    <lineage>
        <taxon>Eukaryota</taxon>
        <taxon>Viridiplantae</taxon>
        <taxon>Streptophyta</taxon>
        <taxon>Embryophyta</taxon>
        <taxon>Tracheophyta</taxon>
        <taxon>Spermatophyta</taxon>
        <taxon>Magnoliopsida</taxon>
        <taxon>eudicotyledons</taxon>
        <taxon>Gunneridae</taxon>
        <taxon>Pentapetalae</taxon>
        <taxon>rosids</taxon>
        <taxon>malvids</taxon>
        <taxon>Brassicales</taxon>
        <taxon>Brassicaceae</taxon>
        <taxon>Coluteocarpeae</taxon>
        <taxon>Microthlaspi</taxon>
    </lineage>
</organism>
<dbReference type="InterPro" id="IPR044974">
    <property type="entry name" value="Disease_R_plants"/>
</dbReference>
<evidence type="ECO:0000256" key="7">
    <source>
        <dbReference type="ARBA" id="ARBA00047304"/>
    </source>
</evidence>
<dbReference type="Gene3D" id="1.10.8.430">
    <property type="entry name" value="Helical domain of apoptotic protease-activating factors"/>
    <property type="match status" value="1"/>
</dbReference>
<dbReference type="InterPro" id="IPR032675">
    <property type="entry name" value="LRR_dom_sf"/>
</dbReference>
<dbReference type="InterPro" id="IPR042197">
    <property type="entry name" value="Apaf_helical"/>
</dbReference>
<dbReference type="PROSITE" id="PS50104">
    <property type="entry name" value="TIR"/>
    <property type="match status" value="1"/>
</dbReference>
<dbReference type="GO" id="GO:0007165">
    <property type="term" value="P:signal transduction"/>
    <property type="evidence" value="ECO:0007669"/>
    <property type="project" value="InterPro"/>
</dbReference>
<dbReference type="InterPro" id="IPR000157">
    <property type="entry name" value="TIR_dom"/>
</dbReference>
<dbReference type="Pfam" id="PF00931">
    <property type="entry name" value="NB-ARC"/>
    <property type="match status" value="1"/>
</dbReference>
<dbReference type="OrthoDB" id="1070682at2759"/>
<comment type="caution">
    <text evidence="9">The sequence shown here is derived from an EMBL/GenBank/DDBJ whole genome shotgun (WGS) entry which is preliminary data.</text>
</comment>
<reference evidence="9" key="1">
    <citation type="submission" date="2020-01" db="EMBL/GenBank/DDBJ databases">
        <authorList>
            <person name="Mishra B."/>
        </authorList>
    </citation>
    <scope>NUCLEOTIDE SEQUENCE [LARGE SCALE GENOMIC DNA]</scope>
</reference>
<dbReference type="InterPro" id="IPR002182">
    <property type="entry name" value="NB-ARC"/>
</dbReference>
<dbReference type="Gene3D" id="3.80.10.10">
    <property type="entry name" value="Ribonuclease Inhibitor"/>
    <property type="match status" value="3"/>
</dbReference>
<gene>
    <name evidence="9" type="ORF">MERR_LOCUS29856</name>
</gene>
<dbReference type="Pfam" id="PF01582">
    <property type="entry name" value="TIR"/>
    <property type="match status" value="1"/>
</dbReference>
<keyword evidence="6" id="KW-0520">NAD</keyword>